<evidence type="ECO:0000313" key="2">
    <source>
        <dbReference type="EMBL" id="KRZ57737.1"/>
    </source>
</evidence>
<organism evidence="2 3">
    <name type="scientific">Trichinella nativa</name>
    <dbReference type="NCBI Taxonomy" id="6335"/>
    <lineage>
        <taxon>Eukaryota</taxon>
        <taxon>Metazoa</taxon>
        <taxon>Ecdysozoa</taxon>
        <taxon>Nematoda</taxon>
        <taxon>Enoplea</taxon>
        <taxon>Dorylaimia</taxon>
        <taxon>Trichinellida</taxon>
        <taxon>Trichinellidae</taxon>
        <taxon>Trichinella</taxon>
    </lineage>
</organism>
<feature type="region of interest" description="Disordered" evidence="1">
    <location>
        <begin position="93"/>
        <end position="112"/>
    </location>
</feature>
<sequence length="112" mass="12956">MEVKMMKFQGNQQKLVCREEQCYTQKRTNCYDKCWICTAKTTGCLGTLSTNVEAIQVIRKKLPVGAHAFYKHHQHDELKRLVSEELRLETEMHDELASNASTSSDTLHHFPT</sequence>
<protein>
    <recommendedName>
        <fullName evidence="4">FLYWCH-type domain-containing protein</fullName>
    </recommendedName>
</protein>
<dbReference type="AlphaFoldDB" id="A0A0V1LE11"/>
<evidence type="ECO:0000313" key="3">
    <source>
        <dbReference type="Proteomes" id="UP000054721"/>
    </source>
</evidence>
<reference evidence="2 3" key="1">
    <citation type="submission" date="2015-05" db="EMBL/GenBank/DDBJ databases">
        <title>Evolution of Trichinella species and genotypes.</title>
        <authorList>
            <person name="Korhonen P.K."/>
            <person name="Edoardo P."/>
            <person name="Giuseppe L.R."/>
            <person name="Gasser R.B."/>
        </authorList>
    </citation>
    <scope>NUCLEOTIDE SEQUENCE [LARGE SCALE GENOMIC DNA]</scope>
    <source>
        <strain evidence="2">ISS10</strain>
    </source>
</reference>
<accession>A0A0V1LE11</accession>
<evidence type="ECO:0000256" key="1">
    <source>
        <dbReference type="SAM" id="MobiDB-lite"/>
    </source>
</evidence>
<evidence type="ECO:0008006" key="4">
    <source>
        <dbReference type="Google" id="ProtNLM"/>
    </source>
</evidence>
<gene>
    <name evidence="2" type="ORF">T02_15009</name>
</gene>
<dbReference type="Proteomes" id="UP000054721">
    <property type="component" value="Unassembled WGS sequence"/>
</dbReference>
<dbReference type="EMBL" id="JYDW01000069">
    <property type="protein sequence ID" value="KRZ57737.1"/>
    <property type="molecule type" value="Genomic_DNA"/>
</dbReference>
<keyword evidence="3" id="KW-1185">Reference proteome</keyword>
<proteinExistence type="predicted"/>
<name>A0A0V1LE11_9BILA</name>
<comment type="caution">
    <text evidence="2">The sequence shown here is derived from an EMBL/GenBank/DDBJ whole genome shotgun (WGS) entry which is preliminary data.</text>
</comment>